<dbReference type="Proteomes" id="UP001259832">
    <property type="component" value="Unassembled WGS sequence"/>
</dbReference>
<dbReference type="AlphaFoldDB" id="A0AAD9GR09"/>
<sequence length="72" mass="8112">MANELSKTLALNPGLLMLVANWCPTWWKCFGGRQESETMCGVRNSVHGHQAEWKILRWGQADVTKDVLEAVV</sequence>
<protein>
    <submittedName>
        <fullName evidence="1">Uncharacterized protein</fullName>
    </submittedName>
</protein>
<comment type="caution">
    <text evidence="1">The sequence shown here is derived from an EMBL/GenBank/DDBJ whole genome shotgun (WGS) entry which is preliminary data.</text>
</comment>
<gene>
    <name evidence="1" type="ORF">P3T76_005757</name>
</gene>
<keyword evidence="2" id="KW-1185">Reference proteome</keyword>
<evidence type="ECO:0000313" key="2">
    <source>
        <dbReference type="Proteomes" id="UP001259832"/>
    </source>
</evidence>
<accession>A0AAD9GR09</accession>
<evidence type="ECO:0000313" key="1">
    <source>
        <dbReference type="EMBL" id="KAK1943120.1"/>
    </source>
</evidence>
<reference evidence="1" key="1">
    <citation type="submission" date="2023-08" db="EMBL/GenBank/DDBJ databases">
        <title>Reference Genome Resource for the Citrus Pathogen Phytophthora citrophthora.</title>
        <authorList>
            <person name="Moller H."/>
            <person name="Coetzee B."/>
            <person name="Rose L.J."/>
            <person name="Van Niekerk J.M."/>
        </authorList>
    </citation>
    <scope>NUCLEOTIDE SEQUENCE</scope>
    <source>
        <strain evidence="1">STE-U-9442</strain>
    </source>
</reference>
<dbReference type="EMBL" id="JASMQC010000008">
    <property type="protein sequence ID" value="KAK1943120.1"/>
    <property type="molecule type" value="Genomic_DNA"/>
</dbReference>
<organism evidence="1 2">
    <name type="scientific">Phytophthora citrophthora</name>
    <dbReference type="NCBI Taxonomy" id="4793"/>
    <lineage>
        <taxon>Eukaryota</taxon>
        <taxon>Sar</taxon>
        <taxon>Stramenopiles</taxon>
        <taxon>Oomycota</taxon>
        <taxon>Peronosporomycetes</taxon>
        <taxon>Peronosporales</taxon>
        <taxon>Peronosporaceae</taxon>
        <taxon>Phytophthora</taxon>
    </lineage>
</organism>
<proteinExistence type="predicted"/>
<name>A0AAD9GR09_9STRA</name>